<reference evidence="2 3" key="1">
    <citation type="submission" date="2017-04" db="EMBL/GenBank/DDBJ databases">
        <title>Compelte genome sequence of WV33.</title>
        <authorList>
            <person name="Lee P.C."/>
        </authorList>
    </citation>
    <scope>NUCLEOTIDE SEQUENCE [LARGE SCALE GENOMIC DNA]</scope>
    <source>
        <strain evidence="2 3">WV33</strain>
    </source>
</reference>
<organism evidence="2 3">
    <name type="scientific">Flavobacterium faecale</name>
    <dbReference type="NCBI Taxonomy" id="1355330"/>
    <lineage>
        <taxon>Bacteria</taxon>
        <taxon>Pseudomonadati</taxon>
        <taxon>Bacteroidota</taxon>
        <taxon>Flavobacteriia</taxon>
        <taxon>Flavobacteriales</taxon>
        <taxon>Flavobacteriaceae</taxon>
        <taxon>Flavobacterium</taxon>
    </lineage>
</organism>
<dbReference type="EMBL" id="CP020918">
    <property type="protein sequence ID" value="AWG21864.1"/>
    <property type="molecule type" value="Genomic_DNA"/>
</dbReference>
<dbReference type="AlphaFoldDB" id="A0A2S1LDP7"/>
<dbReference type="Gene3D" id="2.40.128.110">
    <property type="entry name" value="Lipid/polyisoprenoid-binding, YceI-like"/>
    <property type="match status" value="1"/>
</dbReference>
<dbReference type="SMART" id="SM00867">
    <property type="entry name" value="YceI"/>
    <property type="match status" value="1"/>
</dbReference>
<gene>
    <name evidence="2" type="ORF">FFWV33_10140</name>
</gene>
<dbReference type="PANTHER" id="PTHR34406">
    <property type="entry name" value="PROTEIN YCEI"/>
    <property type="match status" value="1"/>
</dbReference>
<dbReference type="InterPro" id="IPR007372">
    <property type="entry name" value="Lipid/polyisoprenoid-bd_YceI"/>
</dbReference>
<keyword evidence="3" id="KW-1185">Reference proteome</keyword>
<evidence type="ECO:0000259" key="1">
    <source>
        <dbReference type="SMART" id="SM00867"/>
    </source>
</evidence>
<accession>A0A2S1LDP7</accession>
<dbReference type="RefSeq" id="WP_108740799.1">
    <property type="nucleotide sequence ID" value="NZ_CP020918.1"/>
</dbReference>
<dbReference type="OrthoDB" id="9811006at2"/>
<proteinExistence type="predicted"/>
<dbReference type="KEGG" id="ffa:FFWV33_10140"/>
<dbReference type="Pfam" id="PF04264">
    <property type="entry name" value="YceI"/>
    <property type="match status" value="1"/>
</dbReference>
<dbReference type="PANTHER" id="PTHR34406:SF1">
    <property type="entry name" value="PROTEIN YCEI"/>
    <property type="match status" value="1"/>
</dbReference>
<sequence>MTNRTIWAIDPLHSDVQFKIRHLVISTVTGTFRKFDGRIVKEGDDFNNAKVNFKIDVKSIDTNQSQRDEHLQSGDFFAADEFPEITFESTSFVNQGGNDYKMIGNLTMKGVTKTVELNVEYGGSEDNGHGILKHGFEITGTVNRMEFGMTWNKLTDTGGLGLGENIKLIANIQVAELVEEGVEIKA</sequence>
<dbReference type="Proteomes" id="UP000244527">
    <property type="component" value="Chromosome"/>
</dbReference>
<evidence type="ECO:0000313" key="3">
    <source>
        <dbReference type="Proteomes" id="UP000244527"/>
    </source>
</evidence>
<evidence type="ECO:0000313" key="2">
    <source>
        <dbReference type="EMBL" id="AWG21864.1"/>
    </source>
</evidence>
<feature type="domain" description="Lipid/polyisoprenoid-binding YceI-like" evidence="1">
    <location>
        <begin position="6"/>
        <end position="175"/>
    </location>
</feature>
<name>A0A2S1LDP7_9FLAO</name>
<protein>
    <recommendedName>
        <fullName evidence="1">Lipid/polyisoprenoid-binding YceI-like domain-containing protein</fullName>
    </recommendedName>
</protein>
<dbReference type="SUPFAM" id="SSF101874">
    <property type="entry name" value="YceI-like"/>
    <property type="match status" value="1"/>
</dbReference>
<dbReference type="InterPro" id="IPR036761">
    <property type="entry name" value="TTHA0802/YceI-like_sf"/>
</dbReference>